<dbReference type="SUPFAM" id="SSF46785">
    <property type="entry name" value="Winged helix' DNA-binding domain"/>
    <property type="match status" value="1"/>
</dbReference>
<dbReference type="InterPro" id="IPR036390">
    <property type="entry name" value="WH_DNA-bd_sf"/>
</dbReference>
<dbReference type="PANTHER" id="PTHR30146:SF148">
    <property type="entry name" value="HTH-TYPE TRANSCRIPTIONAL REPRESSOR PURR-RELATED"/>
    <property type="match status" value="1"/>
</dbReference>
<dbReference type="InterPro" id="IPR036388">
    <property type="entry name" value="WH-like_DNA-bd_sf"/>
</dbReference>
<dbReference type="RefSeq" id="WP_076323276.1">
    <property type="nucleotide sequence ID" value="NZ_MRTF01000005.1"/>
</dbReference>
<accession>A0A1R1B0G0</accession>
<dbReference type="Proteomes" id="UP000187074">
    <property type="component" value="Unassembled WGS sequence"/>
</dbReference>
<dbReference type="FunFam" id="1.10.10.10:FF:000079">
    <property type="entry name" value="GntR family transcriptional regulator"/>
    <property type="match status" value="1"/>
</dbReference>
<evidence type="ECO:0000259" key="5">
    <source>
        <dbReference type="PROSITE" id="PS50949"/>
    </source>
</evidence>
<keyword evidence="2" id="KW-0805">Transcription regulation</keyword>
<dbReference type="PANTHER" id="PTHR30146">
    <property type="entry name" value="LACI-RELATED TRANSCRIPTIONAL REPRESSOR"/>
    <property type="match status" value="1"/>
</dbReference>
<proteinExistence type="predicted"/>
<dbReference type="Gene3D" id="3.40.50.2300">
    <property type="match status" value="2"/>
</dbReference>
<dbReference type="OrthoDB" id="9813468at2"/>
<dbReference type="Gene3D" id="1.10.10.10">
    <property type="entry name" value="Winged helix-like DNA-binding domain superfamily/Winged helix DNA-binding domain"/>
    <property type="match status" value="1"/>
</dbReference>
<reference evidence="6 7" key="1">
    <citation type="submission" date="2016-11" db="EMBL/GenBank/DDBJ databases">
        <title>Paenibacillus species isolates.</title>
        <authorList>
            <person name="Beno S.M."/>
        </authorList>
    </citation>
    <scope>NUCLEOTIDE SEQUENCE [LARGE SCALE GENOMIC DNA]</scope>
    <source>
        <strain evidence="6 7">FSL F4-0100</strain>
    </source>
</reference>
<name>A0A1R1B0G0_PAELA</name>
<dbReference type="PROSITE" id="PS50949">
    <property type="entry name" value="HTH_GNTR"/>
    <property type="match status" value="1"/>
</dbReference>
<dbReference type="EMBL" id="MRTF01000005">
    <property type="protein sequence ID" value="OME92015.1"/>
    <property type="molecule type" value="Genomic_DNA"/>
</dbReference>
<dbReference type="GO" id="GO:0003700">
    <property type="term" value="F:DNA-binding transcription factor activity"/>
    <property type="evidence" value="ECO:0007669"/>
    <property type="project" value="InterPro"/>
</dbReference>
<sequence length="376" mass="42950">MTKDNKPPLYRVIMDELKSQISSGHYPPEAQLPTEAELSSTFGVSRITTRRALEELERDGFIYRIKGSGSFVKPRQRGQEQRSVGTEKMISLILPSEDDRGTMGYIRGASDWLNANGYYLSIHQSDYDSQKERDLLEMLTRKGIAAIILYPRNDQTNYDILHRLCLEDYPIVTIDKYFDSLPLGAVVSDNFNGSYQAVSRLIELGHRKIAFLTAVSIESTSSVRNRYFGYCQALKDHGLPVDSRYIRLNMKDYREKVGFERFYNELLDSYRAEEVTAVQTENDLIAANLLNRCLERGIRIPEDISIIGFDNNPVTEHVMIPLTTVEQNFYEIGRQAAEHVVNRLERGKQTPDRTLIPVKLVERDTTAPAPKGKVIE</sequence>
<keyword evidence="4" id="KW-0804">Transcription</keyword>
<dbReference type="CDD" id="cd06267">
    <property type="entry name" value="PBP1_LacI_sugar_binding-like"/>
    <property type="match status" value="1"/>
</dbReference>
<keyword evidence="1" id="KW-0678">Repressor</keyword>
<evidence type="ECO:0000313" key="7">
    <source>
        <dbReference type="Proteomes" id="UP000187074"/>
    </source>
</evidence>
<dbReference type="Pfam" id="PF13377">
    <property type="entry name" value="Peripla_BP_3"/>
    <property type="match status" value="1"/>
</dbReference>
<comment type="caution">
    <text evidence="6">The sequence shown here is derived from an EMBL/GenBank/DDBJ whole genome shotgun (WGS) entry which is preliminary data.</text>
</comment>
<dbReference type="InterPro" id="IPR000524">
    <property type="entry name" value="Tscrpt_reg_HTH_GntR"/>
</dbReference>
<evidence type="ECO:0000256" key="4">
    <source>
        <dbReference type="ARBA" id="ARBA00023163"/>
    </source>
</evidence>
<dbReference type="STRING" id="1401.BK123_15375"/>
<dbReference type="InterPro" id="IPR028082">
    <property type="entry name" value="Peripla_BP_I"/>
</dbReference>
<gene>
    <name evidence="6" type="ORF">BK123_15375</name>
</gene>
<evidence type="ECO:0000256" key="3">
    <source>
        <dbReference type="ARBA" id="ARBA00023125"/>
    </source>
</evidence>
<dbReference type="PRINTS" id="PR00035">
    <property type="entry name" value="HTHGNTR"/>
</dbReference>
<organism evidence="6 7">
    <name type="scientific">Paenibacillus lautus</name>
    <name type="common">Bacillus lautus</name>
    <dbReference type="NCBI Taxonomy" id="1401"/>
    <lineage>
        <taxon>Bacteria</taxon>
        <taxon>Bacillati</taxon>
        <taxon>Bacillota</taxon>
        <taxon>Bacilli</taxon>
        <taxon>Bacillales</taxon>
        <taxon>Paenibacillaceae</taxon>
        <taxon>Paenibacillus</taxon>
    </lineage>
</organism>
<dbReference type="CDD" id="cd07377">
    <property type="entry name" value="WHTH_GntR"/>
    <property type="match status" value="1"/>
</dbReference>
<evidence type="ECO:0000256" key="1">
    <source>
        <dbReference type="ARBA" id="ARBA00022491"/>
    </source>
</evidence>
<evidence type="ECO:0000313" key="6">
    <source>
        <dbReference type="EMBL" id="OME92015.1"/>
    </source>
</evidence>
<dbReference type="AlphaFoldDB" id="A0A1R1B0G0"/>
<dbReference type="Pfam" id="PF00392">
    <property type="entry name" value="GntR"/>
    <property type="match status" value="1"/>
</dbReference>
<evidence type="ECO:0000256" key="2">
    <source>
        <dbReference type="ARBA" id="ARBA00023015"/>
    </source>
</evidence>
<dbReference type="InterPro" id="IPR046335">
    <property type="entry name" value="LacI/GalR-like_sensor"/>
</dbReference>
<protein>
    <submittedName>
        <fullName evidence="6">GntR family transcriptional regulator</fullName>
    </submittedName>
</protein>
<dbReference type="GO" id="GO:0000976">
    <property type="term" value="F:transcription cis-regulatory region binding"/>
    <property type="evidence" value="ECO:0007669"/>
    <property type="project" value="TreeGrafter"/>
</dbReference>
<dbReference type="SMART" id="SM00345">
    <property type="entry name" value="HTH_GNTR"/>
    <property type="match status" value="1"/>
</dbReference>
<keyword evidence="3" id="KW-0238">DNA-binding</keyword>
<feature type="domain" description="HTH gntR-type" evidence="5">
    <location>
        <begin position="7"/>
        <end position="75"/>
    </location>
</feature>
<dbReference type="SUPFAM" id="SSF53822">
    <property type="entry name" value="Periplasmic binding protein-like I"/>
    <property type="match status" value="1"/>
</dbReference>